<reference evidence="8" key="1">
    <citation type="submission" date="2018-06" db="EMBL/GenBank/DDBJ databases">
        <title>Genome assembly of Danube salmon.</title>
        <authorList>
            <person name="Macqueen D.J."/>
            <person name="Gundappa M.K."/>
        </authorList>
    </citation>
    <scope>NUCLEOTIDE SEQUENCE [LARGE SCALE GENOMIC DNA]</scope>
</reference>
<dbReference type="Proteomes" id="UP000314982">
    <property type="component" value="Unassembled WGS sequence"/>
</dbReference>
<name>A0A4W5Q954_9TELE</name>
<dbReference type="InterPro" id="IPR049439">
    <property type="entry name" value="TRAFD1-XIAF1_Znf"/>
</dbReference>
<protein>
    <submittedName>
        <fullName evidence="7">XIAP associated factor 1</fullName>
    </submittedName>
</protein>
<evidence type="ECO:0000259" key="6">
    <source>
        <dbReference type="PROSITE" id="PS50145"/>
    </source>
</evidence>
<dbReference type="AlphaFoldDB" id="A0A4W5Q954"/>
<dbReference type="Pfam" id="PF21366">
    <property type="entry name" value="TRAFD1-XIAF1_ZnF"/>
    <property type="match status" value="1"/>
</dbReference>
<keyword evidence="2 4" id="KW-0863">Zinc-finger</keyword>
<dbReference type="PANTHER" id="PTHR16295:SF17">
    <property type="entry name" value="XIAP-ASSOCIATED FACTOR 1"/>
    <property type="match status" value="1"/>
</dbReference>
<evidence type="ECO:0000256" key="1">
    <source>
        <dbReference type="ARBA" id="ARBA00022723"/>
    </source>
</evidence>
<evidence type="ECO:0000256" key="2">
    <source>
        <dbReference type="ARBA" id="ARBA00022771"/>
    </source>
</evidence>
<dbReference type="PANTHER" id="PTHR16295">
    <property type="entry name" value="TRAF-TYPE ZINC FINGER PROTEIN-RELATED"/>
    <property type="match status" value="1"/>
</dbReference>
<dbReference type="Gene3D" id="3.30.40.10">
    <property type="entry name" value="Zinc/RING finger domain, C3HC4 (zinc finger)"/>
    <property type="match status" value="2"/>
</dbReference>
<dbReference type="InterPro" id="IPR013083">
    <property type="entry name" value="Znf_RING/FYVE/PHD"/>
</dbReference>
<dbReference type="PROSITE" id="PS50145">
    <property type="entry name" value="ZF_TRAF"/>
    <property type="match status" value="1"/>
</dbReference>
<dbReference type="GeneTree" id="ENSGT00530000063869"/>
<reference evidence="7" key="3">
    <citation type="submission" date="2025-09" db="UniProtKB">
        <authorList>
            <consortium name="Ensembl"/>
        </authorList>
    </citation>
    <scope>IDENTIFICATION</scope>
</reference>
<feature type="compositionally biased region" description="Polar residues" evidence="5">
    <location>
        <begin position="234"/>
        <end position="244"/>
    </location>
</feature>
<organism evidence="7 8">
    <name type="scientific">Hucho hucho</name>
    <name type="common">huchen</name>
    <dbReference type="NCBI Taxonomy" id="62062"/>
    <lineage>
        <taxon>Eukaryota</taxon>
        <taxon>Metazoa</taxon>
        <taxon>Chordata</taxon>
        <taxon>Craniata</taxon>
        <taxon>Vertebrata</taxon>
        <taxon>Euteleostomi</taxon>
        <taxon>Actinopterygii</taxon>
        <taxon>Neopterygii</taxon>
        <taxon>Teleostei</taxon>
        <taxon>Protacanthopterygii</taxon>
        <taxon>Salmoniformes</taxon>
        <taxon>Salmonidae</taxon>
        <taxon>Salmoninae</taxon>
        <taxon>Hucho</taxon>
    </lineage>
</organism>
<keyword evidence="8" id="KW-1185">Reference proteome</keyword>
<proteinExistence type="predicted"/>
<feature type="region of interest" description="Disordered" evidence="5">
    <location>
        <begin position="224"/>
        <end position="244"/>
    </location>
</feature>
<evidence type="ECO:0000256" key="3">
    <source>
        <dbReference type="ARBA" id="ARBA00022833"/>
    </source>
</evidence>
<dbReference type="InterPro" id="IPR051986">
    <property type="entry name" value="Innate_Immune_Apopt_Reg"/>
</dbReference>
<dbReference type="GO" id="GO:0008270">
    <property type="term" value="F:zinc ion binding"/>
    <property type="evidence" value="ECO:0007669"/>
    <property type="project" value="UniProtKB-KW"/>
</dbReference>
<evidence type="ECO:0000313" key="7">
    <source>
        <dbReference type="Ensembl" id="ENSHHUP00000070525.1"/>
    </source>
</evidence>
<evidence type="ECO:0000256" key="5">
    <source>
        <dbReference type="SAM" id="MobiDB-lite"/>
    </source>
</evidence>
<dbReference type="GO" id="GO:0005739">
    <property type="term" value="C:mitochondrion"/>
    <property type="evidence" value="ECO:0007669"/>
    <property type="project" value="TreeGrafter"/>
</dbReference>
<sequence>MTSMSLGSQCYFLRLLGRVALVGRKEIGFKCQVGVATGFGIRIDRFSAMADKEEDTTRVCGQCHKEVTVSNFALHESHCQRFLCLCPDCDEHVPRELLKQHHRDQHTQVKCTKCNKKVERCQLLDHESDECKERLQCCEFCQLELPLSAMAEHSVACGSRTEHCSDCGRYVTLRDQPEHAQICPDLYVPENPSPSSSYSRRTAVVCRSCMRSFPLEEMAEHQLECDHTSEAEQEQPSPRLTNSMKSALFSAQGRRKERRERDVDQISTCPHCHLALPVVTLRWHEAKCQIHVNLK</sequence>
<keyword evidence="1 4" id="KW-0479">Metal-binding</keyword>
<feature type="domain" description="TRAF-type" evidence="6">
    <location>
        <begin position="75"/>
        <end position="150"/>
    </location>
</feature>
<keyword evidence="3 4" id="KW-0862">Zinc</keyword>
<feature type="zinc finger region" description="TRAF-type" evidence="4">
    <location>
        <begin position="75"/>
        <end position="150"/>
    </location>
</feature>
<reference evidence="7" key="2">
    <citation type="submission" date="2025-08" db="UniProtKB">
        <authorList>
            <consortium name="Ensembl"/>
        </authorList>
    </citation>
    <scope>IDENTIFICATION</scope>
</reference>
<evidence type="ECO:0000256" key="4">
    <source>
        <dbReference type="PROSITE-ProRule" id="PRU00207"/>
    </source>
</evidence>
<accession>A0A4W5Q954</accession>
<dbReference type="Ensembl" id="ENSHHUT00000072871.1">
    <property type="protein sequence ID" value="ENSHHUP00000070525.1"/>
    <property type="gene ID" value="ENSHHUG00000041467.1"/>
</dbReference>
<dbReference type="InterPro" id="IPR001293">
    <property type="entry name" value="Znf_TRAF"/>
</dbReference>
<evidence type="ECO:0000313" key="8">
    <source>
        <dbReference type="Proteomes" id="UP000314982"/>
    </source>
</evidence>